<feature type="transmembrane region" description="Helical" evidence="1">
    <location>
        <begin position="221"/>
        <end position="252"/>
    </location>
</feature>
<proteinExistence type="predicted"/>
<evidence type="ECO:0000313" key="2">
    <source>
        <dbReference type="EMBL" id="GGR29560.1"/>
    </source>
</evidence>
<keyword evidence="1" id="KW-1133">Transmembrane helix</keyword>
<evidence type="ECO:0000256" key="1">
    <source>
        <dbReference type="SAM" id="Phobius"/>
    </source>
</evidence>
<dbReference type="InterPro" id="IPR010295">
    <property type="entry name" value="DUF898"/>
</dbReference>
<feature type="transmembrane region" description="Helical" evidence="1">
    <location>
        <begin position="166"/>
        <end position="193"/>
    </location>
</feature>
<dbReference type="RefSeq" id="WP_189092821.1">
    <property type="nucleotide sequence ID" value="NZ_BMQL01000047.1"/>
</dbReference>
<dbReference type="Pfam" id="PF05987">
    <property type="entry name" value="DUF898"/>
    <property type="match status" value="1"/>
</dbReference>
<feature type="transmembrane region" description="Helical" evidence="1">
    <location>
        <begin position="125"/>
        <end position="145"/>
    </location>
</feature>
<feature type="transmembrane region" description="Helical" evidence="1">
    <location>
        <begin position="101"/>
        <end position="119"/>
    </location>
</feature>
<reference evidence="2" key="1">
    <citation type="journal article" date="2014" name="Int. J. Syst. Evol. Microbiol.">
        <title>Complete genome sequence of Corynebacterium casei LMG S-19264T (=DSM 44701T), isolated from a smear-ripened cheese.</title>
        <authorList>
            <consortium name="US DOE Joint Genome Institute (JGI-PGF)"/>
            <person name="Walter F."/>
            <person name="Albersmeier A."/>
            <person name="Kalinowski J."/>
            <person name="Ruckert C."/>
        </authorList>
    </citation>
    <scope>NUCLEOTIDE SEQUENCE</scope>
    <source>
        <strain evidence="2">JCM 31311</strain>
    </source>
</reference>
<gene>
    <name evidence="2" type="ORF">GCM10008957_45620</name>
</gene>
<comment type="caution">
    <text evidence="2">The sequence shown here is derived from an EMBL/GenBank/DDBJ whole genome shotgun (WGS) entry which is preliminary data.</text>
</comment>
<dbReference type="AlphaFoldDB" id="A0A918CLW6"/>
<organism evidence="2 3">
    <name type="scientific">Deinococcus ruber</name>
    <dbReference type="NCBI Taxonomy" id="1848197"/>
    <lineage>
        <taxon>Bacteria</taxon>
        <taxon>Thermotogati</taxon>
        <taxon>Deinococcota</taxon>
        <taxon>Deinococci</taxon>
        <taxon>Deinococcales</taxon>
        <taxon>Deinococcaceae</taxon>
        <taxon>Deinococcus</taxon>
    </lineage>
</organism>
<reference evidence="2" key="2">
    <citation type="submission" date="2020-09" db="EMBL/GenBank/DDBJ databases">
        <authorList>
            <person name="Sun Q."/>
            <person name="Ohkuma M."/>
        </authorList>
    </citation>
    <scope>NUCLEOTIDE SEQUENCE</scope>
    <source>
        <strain evidence="2">JCM 31311</strain>
    </source>
</reference>
<evidence type="ECO:0000313" key="3">
    <source>
        <dbReference type="Proteomes" id="UP000603865"/>
    </source>
</evidence>
<protein>
    <recommendedName>
        <fullName evidence="4">DUF898 domain-containing protein</fullName>
    </recommendedName>
</protein>
<feature type="transmembrane region" description="Helical" evidence="1">
    <location>
        <begin position="327"/>
        <end position="345"/>
    </location>
</feature>
<evidence type="ECO:0008006" key="4">
    <source>
        <dbReference type="Google" id="ProtNLM"/>
    </source>
</evidence>
<feature type="transmembrane region" description="Helical" evidence="1">
    <location>
        <begin position="52"/>
        <end position="70"/>
    </location>
</feature>
<accession>A0A918CLW6</accession>
<feature type="transmembrane region" description="Helical" evidence="1">
    <location>
        <begin position="273"/>
        <end position="298"/>
    </location>
</feature>
<sequence>MDDVPTRSQSPLPSAAGPLTLSKEPLLPAAPAPLPPTIVTLPLAFTGQPGEFFRIWIVNVLLSVVTLGIYSPWARVRTRQYFYGHTWLDGHAFEYTAQPIALLRGFLLVGGLFVVYSLSQRFEEYQWISYVLAGIFFVTYPWLVYRSLKFNAANTVYRGLSFRFHGGVRAAYVAYFLLLLTVPFTLGLTYPLAVWFQRRYLLENAAYGTARTRWGKDVGPVYLTFLIALGIGIVVVCTLGFLIFGGIALLGVSGGLSGVFQRADSDGAANLQTYVLLGLAAAGYVLMILVYTALWQYIRAALLKYSLQDLYVGDTLRLQATFNPVQLAWIGVSNLLAQIVTLGLLTPWAEVRRTRYLLGGVQVQTIAGLGDFQADANASESALGEAAHEFFNFDLGF</sequence>
<dbReference type="EMBL" id="BMQL01000047">
    <property type="protein sequence ID" value="GGR29560.1"/>
    <property type="molecule type" value="Genomic_DNA"/>
</dbReference>
<keyword evidence="1" id="KW-0472">Membrane</keyword>
<dbReference type="Proteomes" id="UP000603865">
    <property type="component" value="Unassembled WGS sequence"/>
</dbReference>
<name>A0A918CLW6_9DEIO</name>
<keyword evidence="3" id="KW-1185">Reference proteome</keyword>
<keyword evidence="1" id="KW-0812">Transmembrane</keyword>